<feature type="domain" description="Phosphatidic acid phosphatase type 2/haloperoxidase" evidence="8">
    <location>
        <begin position="109"/>
        <end position="223"/>
    </location>
</feature>
<keyword evidence="4" id="KW-0378">Hydrolase</keyword>
<keyword evidence="10" id="KW-1185">Reference proteome</keyword>
<comment type="caution">
    <text evidence="9">The sequence shown here is derived from an EMBL/GenBank/DDBJ whole genome shotgun (WGS) entry which is preliminary data.</text>
</comment>
<comment type="subcellular location">
    <subcellularLocation>
        <location evidence="1">Cell membrane</location>
        <topology evidence="1">Multi-pass membrane protein</topology>
    </subcellularLocation>
</comment>
<dbReference type="SUPFAM" id="SSF48317">
    <property type="entry name" value="Acid phosphatase/Vanadium-dependent haloperoxidase"/>
    <property type="match status" value="1"/>
</dbReference>
<keyword evidence="6 7" id="KW-0472">Membrane</keyword>
<evidence type="ECO:0000256" key="5">
    <source>
        <dbReference type="ARBA" id="ARBA00022989"/>
    </source>
</evidence>
<dbReference type="InterPro" id="IPR000326">
    <property type="entry name" value="PAP2/HPO"/>
</dbReference>
<evidence type="ECO:0000256" key="1">
    <source>
        <dbReference type="ARBA" id="ARBA00004651"/>
    </source>
</evidence>
<dbReference type="RefSeq" id="WP_157387828.1">
    <property type="nucleotide sequence ID" value="NZ_WRPP01000002.1"/>
</dbReference>
<gene>
    <name evidence="9" type="ORF">GPX89_13765</name>
</gene>
<dbReference type="Pfam" id="PF01569">
    <property type="entry name" value="PAP2"/>
    <property type="match status" value="1"/>
</dbReference>
<keyword evidence="2" id="KW-1003">Cell membrane</keyword>
<proteinExistence type="predicted"/>
<sequence>MSTPLRDEYRRARRLFAESRVPLLVVALGAGMVCALAVVFAKILDNVLDGDGVTAWDLPVSRWCAEHREPVLTTVMRALTEVGNPPVLAALTAAAMVVVMVRGRSLAPVVLGAFAFGGYLMMVVTVKLAVERPRPPLPERAIAANGSSFPSGHAAGVAAVALVSVWLITREGPKRRWIRAIAWTTAFVLIAAVGFSRVYLGVHYPSDIVAGWVLGAGWAGVLFVAGTAATPLWRGHSLGRRHCRP</sequence>
<reference evidence="9 10" key="1">
    <citation type="submission" date="2019-12" db="EMBL/GenBank/DDBJ databases">
        <title>Nocardia sp. nov. ET3-3 isolated from soil.</title>
        <authorList>
            <person name="Kanchanasin P."/>
            <person name="Tanasupawat S."/>
            <person name="Yuki M."/>
            <person name="Kudo T."/>
        </authorList>
    </citation>
    <scope>NUCLEOTIDE SEQUENCE [LARGE SCALE GENOMIC DNA]</scope>
    <source>
        <strain evidence="9 10">ET3-3</strain>
    </source>
</reference>
<accession>A0A7K1UVH7</accession>
<evidence type="ECO:0000256" key="6">
    <source>
        <dbReference type="ARBA" id="ARBA00023136"/>
    </source>
</evidence>
<feature type="transmembrane region" description="Helical" evidence="7">
    <location>
        <begin position="82"/>
        <end position="101"/>
    </location>
</feature>
<evidence type="ECO:0000313" key="10">
    <source>
        <dbReference type="Proteomes" id="UP000466794"/>
    </source>
</evidence>
<feature type="transmembrane region" description="Helical" evidence="7">
    <location>
        <begin position="180"/>
        <end position="200"/>
    </location>
</feature>
<dbReference type="PANTHER" id="PTHR14969:SF62">
    <property type="entry name" value="DECAPRENYLPHOSPHORYL-5-PHOSPHORIBOSE PHOSPHATASE RV3807C-RELATED"/>
    <property type="match status" value="1"/>
</dbReference>
<evidence type="ECO:0000259" key="8">
    <source>
        <dbReference type="SMART" id="SM00014"/>
    </source>
</evidence>
<dbReference type="SMART" id="SM00014">
    <property type="entry name" value="acidPPc"/>
    <property type="match status" value="1"/>
</dbReference>
<feature type="transmembrane region" description="Helical" evidence="7">
    <location>
        <begin position="150"/>
        <end position="168"/>
    </location>
</feature>
<organism evidence="9 10">
    <name type="scientific">Nocardia terrae</name>
    <dbReference type="NCBI Taxonomy" id="2675851"/>
    <lineage>
        <taxon>Bacteria</taxon>
        <taxon>Bacillati</taxon>
        <taxon>Actinomycetota</taxon>
        <taxon>Actinomycetes</taxon>
        <taxon>Mycobacteriales</taxon>
        <taxon>Nocardiaceae</taxon>
        <taxon>Nocardia</taxon>
    </lineage>
</organism>
<keyword evidence="5 7" id="KW-1133">Transmembrane helix</keyword>
<dbReference type="GO" id="GO:0016787">
    <property type="term" value="F:hydrolase activity"/>
    <property type="evidence" value="ECO:0007669"/>
    <property type="project" value="UniProtKB-KW"/>
</dbReference>
<evidence type="ECO:0000256" key="3">
    <source>
        <dbReference type="ARBA" id="ARBA00022692"/>
    </source>
</evidence>
<dbReference type="PANTHER" id="PTHR14969">
    <property type="entry name" value="SPHINGOSINE-1-PHOSPHATE PHOSPHOHYDROLASE"/>
    <property type="match status" value="1"/>
</dbReference>
<feature type="transmembrane region" description="Helical" evidence="7">
    <location>
        <begin position="108"/>
        <end position="130"/>
    </location>
</feature>
<evidence type="ECO:0000313" key="9">
    <source>
        <dbReference type="EMBL" id="MVU78307.1"/>
    </source>
</evidence>
<dbReference type="CDD" id="cd03392">
    <property type="entry name" value="PAP2_like_2"/>
    <property type="match status" value="1"/>
</dbReference>
<dbReference type="InterPro" id="IPR036938">
    <property type="entry name" value="PAP2/HPO_sf"/>
</dbReference>
<dbReference type="Proteomes" id="UP000466794">
    <property type="component" value="Unassembled WGS sequence"/>
</dbReference>
<dbReference type="EMBL" id="WRPP01000002">
    <property type="protein sequence ID" value="MVU78307.1"/>
    <property type="molecule type" value="Genomic_DNA"/>
</dbReference>
<evidence type="ECO:0000256" key="2">
    <source>
        <dbReference type="ARBA" id="ARBA00022475"/>
    </source>
</evidence>
<protein>
    <submittedName>
        <fullName evidence="9">Phosphatase PAP2 family protein</fullName>
    </submittedName>
</protein>
<evidence type="ECO:0000256" key="4">
    <source>
        <dbReference type="ARBA" id="ARBA00022801"/>
    </source>
</evidence>
<feature type="transmembrane region" description="Helical" evidence="7">
    <location>
        <begin position="21"/>
        <end position="44"/>
    </location>
</feature>
<name>A0A7K1UVH7_9NOCA</name>
<dbReference type="GO" id="GO:0005886">
    <property type="term" value="C:plasma membrane"/>
    <property type="evidence" value="ECO:0007669"/>
    <property type="project" value="UniProtKB-SubCell"/>
</dbReference>
<dbReference type="Gene3D" id="1.20.144.10">
    <property type="entry name" value="Phosphatidic acid phosphatase type 2/haloperoxidase"/>
    <property type="match status" value="1"/>
</dbReference>
<dbReference type="AlphaFoldDB" id="A0A7K1UVH7"/>
<keyword evidence="3 7" id="KW-0812">Transmembrane</keyword>
<evidence type="ECO:0000256" key="7">
    <source>
        <dbReference type="SAM" id="Phobius"/>
    </source>
</evidence>
<feature type="transmembrane region" description="Helical" evidence="7">
    <location>
        <begin position="212"/>
        <end position="233"/>
    </location>
</feature>